<comment type="caution">
    <text evidence="1">The sequence shown here is derived from an EMBL/GenBank/DDBJ whole genome shotgun (WGS) entry which is preliminary data.</text>
</comment>
<name>A0ACC0WHD2_9STRA</name>
<dbReference type="Proteomes" id="UP001163321">
    <property type="component" value="Chromosome 13"/>
</dbReference>
<protein>
    <submittedName>
        <fullName evidence="1">Uncharacterized protein</fullName>
    </submittedName>
</protein>
<accession>A0ACC0WHD2</accession>
<keyword evidence="2" id="KW-1185">Reference proteome</keyword>
<evidence type="ECO:0000313" key="1">
    <source>
        <dbReference type="EMBL" id="KAI9917464.1"/>
    </source>
</evidence>
<gene>
    <name evidence="1" type="ORF">PsorP6_012723</name>
</gene>
<organism evidence="1 2">
    <name type="scientific">Peronosclerospora sorghi</name>
    <dbReference type="NCBI Taxonomy" id="230839"/>
    <lineage>
        <taxon>Eukaryota</taxon>
        <taxon>Sar</taxon>
        <taxon>Stramenopiles</taxon>
        <taxon>Oomycota</taxon>
        <taxon>Peronosporomycetes</taxon>
        <taxon>Peronosporales</taxon>
        <taxon>Peronosporaceae</taxon>
        <taxon>Peronosclerospora</taxon>
    </lineage>
</organism>
<sequence length="86" mass="9540">MRQGTLVVAMESGGNIASEIAEVLMETQIDKLVESGFRIAHVFEMLKLPQDSSGFGNRRMVLLKKFIEKKHSGGEMLITALLTVFD</sequence>
<reference evidence="1 2" key="1">
    <citation type="journal article" date="2022" name="bioRxiv">
        <title>The genome of the oomycete Peronosclerospora sorghi, a cosmopolitan pathogen of maize and sorghum, is inflated with dispersed pseudogenes.</title>
        <authorList>
            <person name="Fletcher K."/>
            <person name="Martin F."/>
            <person name="Isakeit T."/>
            <person name="Cavanaugh K."/>
            <person name="Magill C."/>
            <person name="Michelmore R."/>
        </authorList>
    </citation>
    <scope>NUCLEOTIDE SEQUENCE [LARGE SCALE GENOMIC DNA]</scope>
    <source>
        <strain evidence="1">P6</strain>
    </source>
</reference>
<evidence type="ECO:0000313" key="2">
    <source>
        <dbReference type="Proteomes" id="UP001163321"/>
    </source>
</evidence>
<proteinExistence type="predicted"/>
<dbReference type="EMBL" id="CM047592">
    <property type="protein sequence ID" value="KAI9917464.1"/>
    <property type="molecule type" value="Genomic_DNA"/>
</dbReference>